<organism evidence="1 2">
    <name type="scientific">Marinisporobacter balticus</name>
    <dbReference type="NCBI Taxonomy" id="2018667"/>
    <lineage>
        <taxon>Bacteria</taxon>
        <taxon>Bacillati</taxon>
        <taxon>Bacillota</taxon>
        <taxon>Clostridia</taxon>
        <taxon>Peptostreptococcales</taxon>
        <taxon>Thermotaleaceae</taxon>
        <taxon>Marinisporobacter</taxon>
    </lineage>
</organism>
<dbReference type="AlphaFoldDB" id="A0A4R2KEJ2"/>
<evidence type="ECO:0000313" key="2">
    <source>
        <dbReference type="Proteomes" id="UP000294919"/>
    </source>
</evidence>
<proteinExistence type="predicted"/>
<gene>
    <name evidence="1" type="ORF">EV214_1249</name>
</gene>
<name>A0A4R2KEJ2_9FIRM</name>
<dbReference type="RefSeq" id="WP_165916380.1">
    <property type="nucleotide sequence ID" value="NZ_SLWV01000024.1"/>
</dbReference>
<keyword evidence="2" id="KW-1185">Reference proteome</keyword>
<protein>
    <submittedName>
        <fullName evidence="1">Uncharacterized protein</fullName>
    </submittedName>
</protein>
<reference evidence="1 2" key="1">
    <citation type="submission" date="2019-03" db="EMBL/GenBank/DDBJ databases">
        <title>Genomic Encyclopedia of Type Strains, Phase IV (KMG-IV): sequencing the most valuable type-strain genomes for metagenomic binning, comparative biology and taxonomic classification.</title>
        <authorList>
            <person name="Goeker M."/>
        </authorList>
    </citation>
    <scope>NUCLEOTIDE SEQUENCE [LARGE SCALE GENOMIC DNA]</scope>
    <source>
        <strain evidence="1 2">DSM 102940</strain>
    </source>
</reference>
<dbReference type="EMBL" id="SLWV01000024">
    <property type="protein sequence ID" value="TCO70722.1"/>
    <property type="molecule type" value="Genomic_DNA"/>
</dbReference>
<accession>A0A4R2KEJ2</accession>
<dbReference type="Proteomes" id="UP000294919">
    <property type="component" value="Unassembled WGS sequence"/>
</dbReference>
<comment type="caution">
    <text evidence="1">The sequence shown here is derived from an EMBL/GenBank/DDBJ whole genome shotgun (WGS) entry which is preliminary data.</text>
</comment>
<evidence type="ECO:0000313" key="1">
    <source>
        <dbReference type="EMBL" id="TCO70722.1"/>
    </source>
</evidence>
<sequence length="48" mass="5547">MKESLINVVEKFIDLCDSLYAKGRITDALYMEVTKNKIDFLDEVHKIG</sequence>